<comment type="caution">
    <text evidence="3">The sequence shown here is derived from an EMBL/GenBank/DDBJ whole genome shotgun (WGS) entry which is preliminary data.</text>
</comment>
<evidence type="ECO:0000313" key="4">
    <source>
        <dbReference type="Proteomes" id="UP000749293"/>
    </source>
</evidence>
<dbReference type="Gene3D" id="3.40.50.150">
    <property type="entry name" value="Vaccinia Virus protein VP39"/>
    <property type="match status" value="1"/>
</dbReference>
<gene>
    <name evidence="3" type="ORF">GMORB2_7207</name>
</gene>
<reference evidence="3" key="1">
    <citation type="submission" date="2020-03" db="EMBL/GenBank/DDBJ databases">
        <title>Site-based positive gene gene selection in Geosmithia morbida across the United States reveals a broad range of putative effectors and factors for local host and environmental adapation.</title>
        <authorList>
            <person name="Onufrak A."/>
            <person name="Murdoch R.W."/>
            <person name="Gazis R."/>
            <person name="Huff M."/>
            <person name="Staton M."/>
            <person name="Klingeman W."/>
            <person name="Hadziabdic D."/>
        </authorList>
    </citation>
    <scope>NUCLEOTIDE SEQUENCE</scope>
    <source>
        <strain evidence="3">1262</strain>
    </source>
</reference>
<comment type="similarity">
    <text evidence="1">Belongs to the methyltransferase superfamily. LaeA methyltransferase family.</text>
</comment>
<feature type="region of interest" description="Disordered" evidence="2">
    <location>
        <begin position="1"/>
        <end position="64"/>
    </location>
</feature>
<dbReference type="Proteomes" id="UP000749293">
    <property type="component" value="Unassembled WGS sequence"/>
</dbReference>
<organism evidence="3 4">
    <name type="scientific">Geosmithia morbida</name>
    <dbReference type="NCBI Taxonomy" id="1094350"/>
    <lineage>
        <taxon>Eukaryota</taxon>
        <taxon>Fungi</taxon>
        <taxon>Dikarya</taxon>
        <taxon>Ascomycota</taxon>
        <taxon>Pezizomycotina</taxon>
        <taxon>Sordariomycetes</taxon>
        <taxon>Hypocreomycetidae</taxon>
        <taxon>Hypocreales</taxon>
        <taxon>Bionectriaceae</taxon>
        <taxon>Geosmithia</taxon>
    </lineage>
</organism>
<dbReference type="Pfam" id="PF13489">
    <property type="entry name" value="Methyltransf_23"/>
    <property type="match status" value="1"/>
</dbReference>
<evidence type="ECO:0000313" key="3">
    <source>
        <dbReference type="EMBL" id="KAF4122900.1"/>
    </source>
</evidence>
<evidence type="ECO:0000256" key="1">
    <source>
        <dbReference type="ARBA" id="ARBA00038158"/>
    </source>
</evidence>
<dbReference type="GO" id="GO:0008168">
    <property type="term" value="F:methyltransferase activity"/>
    <property type="evidence" value="ECO:0007669"/>
    <property type="project" value="UniProtKB-KW"/>
</dbReference>
<proteinExistence type="inferred from homology"/>
<dbReference type="EMBL" id="JAANYQ010000008">
    <property type="protein sequence ID" value="KAF4122900.1"/>
    <property type="molecule type" value="Genomic_DNA"/>
</dbReference>
<feature type="compositionally biased region" description="Basic and acidic residues" evidence="2">
    <location>
        <begin position="17"/>
        <end position="35"/>
    </location>
</feature>
<dbReference type="InterPro" id="IPR029063">
    <property type="entry name" value="SAM-dependent_MTases_sf"/>
</dbReference>
<dbReference type="PANTHER" id="PTHR43591:SF24">
    <property type="entry name" value="2-METHOXY-6-POLYPRENYL-1,4-BENZOQUINOL METHYLASE, MITOCHONDRIAL"/>
    <property type="match status" value="1"/>
</dbReference>
<dbReference type="AlphaFoldDB" id="A0A9P5D4K9"/>
<dbReference type="GeneID" id="55973430"/>
<accession>A0A9P5D4K9</accession>
<dbReference type="CDD" id="cd02440">
    <property type="entry name" value="AdoMet_MTases"/>
    <property type="match status" value="1"/>
</dbReference>
<name>A0A9P5D4K9_9HYPO</name>
<sequence length="404" mass="45430">MGARRPKSDGPSTTAEKGPKRGDVDDRQDGERSSDAEADDSSSNFSSVSGDAPAPIRANGRVYHGSGRLYFPNDAGEDRRMNVQHELYKLCLEGRLHDAKLRIEDDRIEMRDEDDDNDADDEGDDDDDNKNKVAEENTQPRFQILDVGAGNGIWAIEMAKRYPQADVLGVDLSSALLPKDVPPNLTFEIADMAEPWPPRLYDYIHLRNVADGGIRDWERLVAEAVAHLQPGGKVEFSEIRPRFLPSSVDVPGRRQHQQTVEGGEDLLNANADAPEFSTILRESAFVYKQLTTEQGVDFDPVPRIMAAMRSQPVEGLRERVDWIHVKKPRADAVTRRKEELLLNLVEIGLDTWTLMLFTKAGRSYEECMDFINRLKDTLYSPNVRSCLNLTTITARKPLPTEDNE</sequence>
<dbReference type="OrthoDB" id="2013972at2759"/>
<protein>
    <submittedName>
        <fullName evidence="3">Methyltransferase</fullName>
    </submittedName>
</protein>
<keyword evidence="3" id="KW-0489">Methyltransferase</keyword>
<dbReference type="RefSeq" id="XP_035321552.1">
    <property type="nucleotide sequence ID" value="XM_035469172.1"/>
</dbReference>
<keyword evidence="4" id="KW-1185">Reference proteome</keyword>
<dbReference type="GO" id="GO:0032259">
    <property type="term" value="P:methylation"/>
    <property type="evidence" value="ECO:0007669"/>
    <property type="project" value="UniProtKB-KW"/>
</dbReference>
<dbReference type="PANTHER" id="PTHR43591">
    <property type="entry name" value="METHYLTRANSFERASE"/>
    <property type="match status" value="1"/>
</dbReference>
<evidence type="ECO:0000256" key="2">
    <source>
        <dbReference type="SAM" id="MobiDB-lite"/>
    </source>
</evidence>
<keyword evidence="3" id="KW-0808">Transferase</keyword>
<feature type="region of interest" description="Disordered" evidence="2">
    <location>
        <begin position="108"/>
        <end position="141"/>
    </location>
</feature>
<dbReference type="SUPFAM" id="SSF53335">
    <property type="entry name" value="S-adenosyl-L-methionine-dependent methyltransferases"/>
    <property type="match status" value="1"/>
</dbReference>
<feature type="compositionally biased region" description="Low complexity" evidence="2">
    <location>
        <begin position="41"/>
        <end position="52"/>
    </location>
</feature>
<feature type="compositionally biased region" description="Acidic residues" evidence="2">
    <location>
        <begin position="111"/>
        <end position="128"/>
    </location>
</feature>